<keyword evidence="2" id="KW-1185">Reference proteome</keyword>
<evidence type="ECO:0000313" key="2">
    <source>
        <dbReference type="Proteomes" id="UP001066276"/>
    </source>
</evidence>
<dbReference type="AlphaFoldDB" id="A0AAV7N5Q4"/>
<accession>A0AAV7N5Q4</accession>
<sequence>MYQSTNRFSTACRNFSLTISTKKTEVLPQPASQKTDAEPIITAEGEILKAVDKITYFGSTLSRSGNIDEEVDTRFAKASSAFGQLRKSVWDRRGVKLSTKLKMFKTGVLPTLLYACETWIVYKRPV</sequence>
<gene>
    <name evidence="1" type="ORF">NDU88_006983</name>
</gene>
<comment type="caution">
    <text evidence="1">The sequence shown here is derived from an EMBL/GenBank/DDBJ whole genome shotgun (WGS) entry which is preliminary data.</text>
</comment>
<protein>
    <submittedName>
        <fullName evidence="1">Uncharacterized protein</fullName>
    </submittedName>
</protein>
<dbReference type="EMBL" id="JANPWB010000013">
    <property type="protein sequence ID" value="KAJ1109623.1"/>
    <property type="molecule type" value="Genomic_DNA"/>
</dbReference>
<proteinExistence type="predicted"/>
<dbReference type="PANTHER" id="PTHR47027:SF26">
    <property type="entry name" value="REVERSE TRANSCRIPTASE DOMAIN-CONTAINING PROTEIN"/>
    <property type="match status" value="1"/>
</dbReference>
<dbReference type="Proteomes" id="UP001066276">
    <property type="component" value="Chromosome 9"/>
</dbReference>
<organism evidence="1 2">
    <name type="scientific">Pleurodeles waltl</name>
    <name type="common">Iberian ribbed newt</name>
    <dbReference type="NCBI Taxonomy" id="8319"/>
    <lineage>
        <taxon>Eukaryota</taxon>
        <taxon>Metazoa</taxon>
        <taxon>Chordata</taxon>
        <taxon>Craniata</taxon>
        <taxon>Vertebrata</taxon>
        <taxon>Euteleostomi</taxon>
        <taxon>Amphibia</taxon>
        <taxon>Batrachia</taxon>
        <taxon>Caudata</taxon>
        <taxon>Salamandroidea</taxon>
        <taxon>Salamandridae</taxon>
        <taxon>Pleurodelinae</taxon>
        <taxon>Pleurodeles</taxon>
    </lineage>
</organism>
<name>A0AAV7N5Q4_PLEWA</name>
<reference evidence="1" key="1">
    <citation type="journal article" date="2022" name="bioRxiv">
        <title>Sequencing and chromosome-scale assembly of the giantPleurodeles waltlgenome.</title>
        <authorList>
            <person name="Brown T."/>
            <person name="Elewa A."/>
            <person name="Iarovenko S."/>
            <person name="Subramanian E."/>
            <person name="Araus A.J."/>
            <person name="Petzold A."/>
            <person name="Susuki M."/>
            <person name="Suzuki K.-i.T."/>
            <person name="Hayashi T."/>
            <person name="Toyoda A."/>
            <person name="Oliveira C."/>
            <person name="Osipova E."/>
            <person name="Leigh N.D."/>
            <person name="Simon A."/>
            <person name="Yun M.H."/>
        </authorList>
    </citation>
    <scope>NUCLEOTIDE SEQUENCE</scope>
    <source>
        <strain evidence="1">20211129_DDA</strain>
        <tissue evidence="1">Liver</tissue>
    </source>
</reference>
<dbReference type="PANTHER" id="PTHR47027">
    <property type="entry name" value="REVERSE TRANSCRIPTASE DOMAIN-CONTAINING PROTEIN"/>
    <property type="match status" value="1"/>
</dbReference>
<evidence type="ECO:0000313" key="1">
    <source>
        <dbReference type="EMBL" id="KAJ1109623.1"/>
    </source>
</evidence>